<dbReference type="Gene3D" id="3.40.50.720">
    <property type="entry name" value="NAD(P)-binding Rossmann-like Domain"/>
    <property type="match status" value="1"/>
</dbReference>
<reference evidence="2 3" key="1">
    <citation type="submission" date="2024-09" db="EMBL/GenBank/DDBJ databases">
        <authorList>
            <person name="Sun Q."/>
            <person name="Mori K."/>
        </authorList>
    </citation>
    <scope>NUCLEOTIDE SEQUENCE [LARGE SCALE GENOMIC DNA]</scope>
    <source>
        <strain evidence="2 3">NCAIM B.02415</strain>
    </source>
</reference>
<dbReference type="Proteomes" id="UP001589828">
    <property type="component" value="Unassembled WGS sequence"/>
</dbReference>
<dbReference type="NCBIfam" id="NF005559">
    <property type="entry name" value="PRK07231.1"/>
    <property type="match status" value="1"/>
</dbReference>
<dbReference type="InterPro" id="IPR020904">
    <property type="entry name" value="Sc_DH/Rdtase_CS"/>
</dbReference>
<dbReference type="PANTHER" id="PTHR42898:SF6">
    <property type="entry name" value="NADP-DEPENDENT MANNITOL DEHYDROGENASE"/>
    <property type="match status" value="1"/>
</dbReference>
<accession>A0ABV6L8I1</accession>
<dbReference type="PRINTS" id="PR00080">
    <property type="entry name" value="SDRFAMILY"/>
</dbReference>
<dbReference type="PRINTS" id="PR00081">
    <property type="entry name" value="GDHRDH"/>
</dbReference>
<evidence type="ECO:0000256" key="1">
    <source>
        <dbReference type="ARBA" id="ARBA00023002"/>
    </source>
</evidence>
<keyword evidence="1" id="KW-0560">Oxidoreductase</keyword>
<keyword evidence="3" id="KW-1185">Reference proteome</keyword>
<sequence length="254" mass="27330">MNNWNLKDKKALVTGGSKGIGKAVVAELVALGAEVLFTGRNETDLFNTEQEFKQQGGRVTAISGDVADAAAQNRIVEWIAQHWGKLDILINNAGINIRKASHEYSVDEYNKVIGINMLAPFELCRLLFSLLQKGNKAAVVNIASVAGSYDVGTGAPYGMAKAGMIQMGRNLASEWAAYGIRVNTVSPWFTYTPLTKGLLSNPEKLDKIISRTPLRRIAEDNEVAAAVAFLVMDKASYITGQNLAVDGGITASLL</sequence>
<evidence type="ECO:0000313" key="2">
    <source>
        <dbReference type="EMBL" id="MFC0515770.1"/>
    </source>
</evidence>
<dbReference type="InterPro" id="IPR045000">
    <property type="entry name" value="TR"/>
</dbReference>
<dbReference type="PANTHER" id="PTHR42898">
    <property type="entry name" value="TROPINONE REDUCTASE"/>
    <property type="match status" value="1"/>
</dbReference>
<evidence type="ECO:0000313" key="3">
    <source>
        <dbReference type="Proteomes" id="UP001589828"/>
    </source>
</evidence>
<dbReference type="NCBIfam" id="NF006693">
    <property type="entry name" value="PRK09242.1"/>
    <property type="match status" value="1"/>
</dbReference>
<comment type="caution">
    <text evidence="2">The sequence shown here is derived from an EMBL/GenBank/DDBJ whole genome shotgun (WGS) entry which is preliminary data.</text>
</comment>
<organism evidence="2 3">
    <name type="scientific">Mucilaginibacter angelicae</name>
    <dbReference type="NCBI Taxonomy" id="869718"/>
    <lineage>
        <taxon>Bacteria</taxon>
        <taxon>Pseudomonadati</taxon>
        <taxon>Bacteroidota</taxon>
        <taxon>Sphingobacteriia</taxon>
        <taxon>Sphingobacteriales</taxon>
        <taxon>Sphingobacteriaceae</taxon>
        <taxon>Mucilaginibacter</taxon>
    </lineage>
</organism>
<dbReference type="PROSITE" id="PS00061">
    <property type="entry name" value="ADH_SHORT"/>
    <property type="match status" value="1"/>
</dbReference>
<gene>
    <name evidence="2" type="ORF">ACFFGT_16230</name>
</gene>
<dbReference type="Pfam" id="PF13561">
    <property type="entry name" value="adh_short_C2"/>
    <property type="match status" value="1"/>
</dbReference>
<name>A0ABV6L8I1_9SPHI</name>
<dbReference type="InterPro" id="IPR002347">
    <property type="entry name" value="SDR_fam"/>
</dbReference>
<dbReference type="InterPro" id="IPR036291">
    <property type="entry name" value="NAD(P)-bd_dom_sf"/>
</dbReference>
<dbReference type="RefSeq" id="WP_377023571.1">
    <property type="nucleotide sequence ID" value="NZ_JBHLTS010000022.1"/>
</dbReference>
<dbReference type="SUPFAM" id="SSF51735">
    <property type="entry name" value="NAD(P)-binding Rossmann-fold domains"/>
    <property type="match status" value="1"/>
</dbReference>
<proteinExistence type="predicted"/>
<dbReference type="EMBL" id="JBHLTS010000022">
    <property type="protein sequence ID" value="MFC0515770.1"/>
    <property type="molecule type" value="Genomic_DNA"/>
</dbReference>
<protein>
    <submittedName>
        <fullName evidence="2">SDR family oxidoreductase</fullName>
    </submittedName>
</protein>